<evidence type="ECO:0000259" key="3">
    <source>
        <dbReference type="SMART" id="SM00894"/>
    </source>
</evidence>
<feature type="domain" description="Excalibur calcium-binding" evidence="3">
    <location>
        <begin position="70"/>
        <end position="106"/>
    </location>
</feature>
<name>A0ABW7XAS0_9NOCA</name>
<feature type="chain" id="PRO_5047542938" evidence="2">
    <location>
        <begin position="29"/>
        <end position="106"/>
    </location>
</feature>
<dbReference type="Proteomes" id="UP001611415">
    <property type="component" value="Unassembled WGS sequence"/>
</dbReference>
<dbReference type="EMBL" id="JBIRYO010000035">
    <property type="protein sequence ID" value="MFI2478211.1"/>
    <property type="molecule type" value="Genomic_DNA"/>
</dbReference>
<comment type="caution">
    <text evidence="4">The sequence shown here is derived from an EMBL/GenBank/DDBJ whole genome shotgun (WGS) entry which is preliminary data.</text>
</comment>
<sequence length="106" mass="11178">MSNPVIRRCAAAVFGVVSVMGVAAPAVAESPPFSVVSGPRDADPGPAYRPGPKGNNVPPPEDNDERPRRYYTDCDQVRAEGAWPLCRGQPGYASYLDTDGDGIACN</sequence>
<dbReference type="InterPro" id="IPR008613">
    <property type="entry name" value="Excalibur_Ca-bd_domain"/>
</dbReference>
<evidence type="ECO:0000313" key="4">
    <source>
        <dbReference type="EMBL" id="MFI2478211.1"/>
    </source>
</evidence>
<accession>A0ABW7XAS0</accession>
<evidence type="ECO:0000256" key="2">
    <source>
        <dbReference type="SAM" id="SignalP"/>
    </source>
</evidence>
<feature type="signal peptide" evidence="2">
    <location>
        <begin position="1"/>
        <end position="28"/>
    </location>
</feature>
<proteinExistence type="predicted"/>
<reference evidence="4 5" key="1">
    <citation type="submission" date="2024-10" db="EMBL/GenBank/DDBJ databases">
        <title>The Natural Products Discovery Center: Release of the First 8490 Sequenced Strains for Exploring Actinobacteria Biosynthetic Diversity.</title>
        <authorList>
            <person name="Kalkreuter E."/>
            <person name="Kautsar S.A."/>
            <person name="Yang D."/>
            <person name="Bader C.D."/>
            <person name="Teijaro C.N."/>
            <person name="Fluegel L."/>
            <person name="Davis C.M."/>
            <person name="Simpson J.R."/>
            <person name="Lauterbach L."/>
            <person name="Steele A.D."/>
            <person name="Gui C."/>
            <person name="Meng S."/>
            <person name="Li G."/>
            <person name="Viehrig K."/>
            <person name="Ye F."/>
            <person name="Su P."/>
            <person name="Kiefer A.F."/>
            <person name="Nichols A."/>
            <person name="Cepeda A.J."/>
            <person name="Yan W."/>
            <person name="Fan B."/>
            <person name="Jiang Y."/>
            <person name="Adhikari A."/>
            <person name="Zheng C.-J."/>
            <person name="Schuster L."/>
            <person name="Cowan T.M."/>
            <person name="Smanski M.J."/>
            <person name="Chevrette M.G."/>
            <person name="De Carvalho L.P.S."/>
            <person name="Shen B."/>
        </authorList>
    </citation>
    <scope>NUCLEOTIDE SEQUENCE [LARGE SCALE GENOMIC DNA]</scope>
    <source>
        <strain evidence="4 5">NPDC019275</strain>
    </source>
</reference>
<protein>
    <submittedName>
        <fullName evidence="4">Excalibur calcium-binding domain-containing protein</fullName>
    </submittedName>
</protein>
<keyword evidence="5" id="KW-1185">Reference proteome</keyword>
<dbReference type="Pfam" id="PF05901">
    <property type="entry name" value="Excalibur"/>
    <property type="match status" value="1"/>
</dbReference>
<keyword evidence="2" id="KW-0732">Signal</keyword>
<dbReference type="SMART" id="SM00894">
    <property type="entry name" value="Excalibur"/>
    <property type="match status" value="1"/>
</dbReference>
<evidence type="ECO:0000256" key="1">
    <source>
        <dbReference type="SAM" id="MobiDB-lite"/>
    </source>
</evidence>
<evidence type="ECO:0000313" key="5">
    <source>
        <dbReference type="Proteomes" id="UP001611415"/>
    </source>
</evidence>
<dbReference type="RefSeq" id="WP_397095701.1">
    <property type="nucleotide sequence ID" value="NZ_JBIRYO010000035.1"/>
</dbReference>
<feature type="region of interest" description="Disordered" evidence="1">
    <location>
        <begin position="30"/>
        <end position="68"/>
    </location>
</feature>
<organism evidence="4 5">
    <name type="scientific">Nocardia xishanensis</name>
    <dbReference type="NCBI Taxonomy" id="238964"/>
    <lineage>
        <taxon>Bacteria</taxon>
        <taxon>Bacillati</taxon>
        <taxon>Actinomycetota</taxon>
        <taxon>Actinomycetes</taxon>
        <taxon>Mycobacteriales</taxon>
        <taxon>Nocardiaceae</taxon>
        <taxon>Nocardia</taxon>
    </lineage>
</organism>
<gene>
    <name evidence="4" type="ORF">ACH49W_33040</name>
</gene>